<proteinExistence type="predicted"/>
<keyword evidence="2" id="KW-0238">DNA-binding</keyword>
<feature type="domain" description="HTH araC/xylS-type" evidence="4">
    <location>
        <begin position="177"/>
        <end position="275"/>
    </location>
</feature>
<keyword evidence="3" id="KW-0804">Transcription</keyword>
<evidence type="ECO:0000256" key="2">
    <source>
        <dbReference type="ARBA" id="ARBA00023125"/>
    </source>
</evidence>
<sequence>MRPEKIEFLNKMPVRAFVRSVERYPYHWHDTLEIVQVLKGTVNISLGNDDLLLHENDIAVINIGEIHRIIKSEQDNKILFIQIDSSFYRNILTDNRYLFIYCCSAYHEAEAPEKYDKLKEQVVQLVWALNEQSRTDYNKNIENTLITTLAYITDNFDFLRWGPGTVAFDEKHVERLKQIAEHINNDHNVNPGLKDLAVEVDVSLHHLSHDIKNKFGYTFQELLYYSRIEHAAKLLLSTGERIVDIAMECGFSDPKYLIKHFKQNFQYTPSEFRKMHRANDKNLASQVQYHDYSLSEANKYLKAYKKL</sequence>
<dbReference type="InterPro" id="IPR011051">
    <property type="entry name" value="RmlC_Cupin_sf"/>
</dbReference>
<dbReference type="SMART" id="SM00342">
    <property type="entry name" value="HTH_ARAC"/>
    <property type="match status" value="1"/>
</dbReference>
<dbReference type="PROSITE" id="PS00041">
    <property type="entry name" value="HTH_ARAC_FAMILY_1"/>
    <property type="match status" value="1"/>
</dbReference>
<dbReference type="GO" id="GO:0043565">
    <property type="term" value="F:sequence-specific DNA binding"/>
    <property type="evidence" value="ECO:0007669"/>
    <property type="project" value="InterPro"/>
</dbReference>
<dbReference type="PROSITE" id="PS01124">
    <property type="entry name" value="HTH_ARAC_FAMILY_2"/>
    <property type="match status" value="1"/>
</dbReference>
<dbReference type="KEGG" id="gfe:Gferi_21985"/>
<dbReference type="RefSeq" id="WP_069980288.1">
    <property type="nucleotide sequence ID" value="NZ_CP017269.1"/>
</dbReference>
<gene>
    <name evidence="5" type="ORF">Gferi_21985</name>
</gene>
<evidence type="ECO:0000259" key="4">
    <source>
        <dbReference type="PROSITE" id="PS01124"/>
    </source>
</evidence>
<dbReference type="InterPro" id="IPR009057">
    <property type="entry name" value="Homeodomain-like_sf"/>
</dbReference>
<dbReference type="InterPro" id="IPR014710">
    <property type="entry name" value="RmlC-like_jellyroll"/>
</dbReference>
<dbReference type="SUPFAM" id="SSF46689">
    <property type="entry name" value="Homeodomain-like"/>
    <property type="match status" value="1"/>
</dbReference>
<evidence type="ECO:0000256" key="1">
    <source>
        <dbReference type="ARBA" id="ARBA00023015"/>
    </source>
</evidence>
<keyword evidence="1" id="KW-0805">Transcription regulation</keyword>
<dbReference type="GO" id="GO:0003700">
    <property type="term" value="F:DNA-binding transcription factor activity"/>
    <property type="evidence" value="ECO:0007669"/>
    <property type="project" value="InterPro"/>
</dbReference>
<evidence type="ECO:0000256" key="3">
    <source>
        <dbReference type="ARBA" id="ARBA00023163"/>
    </source>
</evidence>
<dbReference type="PANTHER" id="PTHR43280">
    <property type="entry name" value="ARAC-FAMILY TRANSCRIPTIONAL REGULATOR"/>
    <property type="match status" value="1"/>
</dbReference>
<evidence type="ECO:0000313" key="5">
    <source>
        <dbReference type="EMBL" id="AOT71973.1"/>
    </source>
</evidence>
<dbReference type="Gene3D" id="1.10.10.60">
    <property type="entry name" value="Homeodomain-like"/>
    <property type="match status" value="2"/>
</dbReference>
<dbReference type="AlphaFoldDB" id="A0A1D8GM34"/>
<accession>A0A1D8GM34</accession>
<keyword evidence="6" id="KW-1185">Reference proteome</keyword>
<dbReference type="PANTHER" id="PTHR43280:SF34">
    <property type="entry name" value="ARAC-FAMILY TRANSCRIPTIONAL REGULATOR"/>
    <property type="match status" value="1"/>
</dbReference>
<dbReference type="SUPFAM" id="SSF51182">
    <property type="entry name" value="RmlC-like cupins"/>
    <property type="match status" value="1"/>
</dbReference>
<dbReference type="Proteomes" id="UP000095743">
    <property type="component" value="Chromosome"/>
</dbReference>
<dbReference type="Gene3D" id="2.60.120.10">
    <property type="entry name" value="Jelly Rolls"/>
    <property type="match status" value="1"/>
</dbReference>
<dbReference type="InterPro" id="IPR018060">
    <property type="entry name" value="HTH_AraC"/>
</dbReference>
<dbReference type="InterPro" id="IPR018062">
    <property type="entry name" value="HTH_AraC-typ_CS"/>
</dbReference>
<dbReference type="OrthoDB" id="9776971at2"/>
<dbReference type="EMBL" id="CP017269">
    <property type="protein sequence ID" value="AOT71973.1"/>
    <property type="molecule type" value="Genomic_DNA"/>
</dbReference>
<evidence type="ECO:0000313" key="6">
    <source>
        <dbReference type="Proteomes" id="UP000095743"/>
    </source>
</evidence>
<organism evidence="5 6">
    <name type="scientific">Geosporobacter ferrireducens</name>
    <dbReference type="NCBI Taxonomy" id="1424294"/>
    <lineage>
        <taxon>Bacteria</taxon>
        <taxon>Bacillati</taxon>
        <taxon>Bacillota</taxon>
        <taxon>Clostridia</taxon>
        <taxon>Peptostreptococcales</taxon>
        <taxon>Thermotaleaceae</taxon>
        <taxon>Geosporobacter</taxon>
    </lineage>
</organism>
<dbReference type="Pfam" id="PF12833">
    <property type="entry name" value="HTH_18"/>
    <property type="match status" value="1"/>
</dbReference>
<reference evidence="5 6" key="1">
    <citation type="submission" date="2016-09" db="EMBL/GenBank/DDBJ databases">
        <title>Genomic analysis reveals versatility of anaerobic energy metabolism of Geosporobacter ferrireducens IRF9 of phylum Firmicutes.</title>
        <authorList>
            <person name="Kim S.-J."/>
        </authorList>
    </citation>
    <scope>NUCLEOTIDE SEQUENCE [LARGE SCALE GENOMIC DNA]</scope>
    <source>
        <strain evidence="5 6">IRF9</strain>
    </source>
</reference>
<dbReference type="STRING" id="1424294.Gferi_21985"/>
<name>A0A1D8GM34_9FIRM</name>
<protein>
    <submittedName>
        <fullName evidence="5">AraC family transcriptional regulator</fullName>
    </submittedName>
</protein>
<dbReference type="Pfam" id="PF02311">
    <property type="entry name" value="AraC_binding"/>
    <property type="match status" value="1"/>
</dbReference>
<dbReference type="InterPro" id="IPR003313">
    <property type="entry name" value="AraC-bd"/>
</dbReference>